<feature type="chain" id="PRO_5032506258" evidence="8">
    <location>
        <begin position="28"/>
        <end position="965"/>
    </location>
</feature>
<evidence type="ECO:0000256" key="1">
    <source>
        <dbReference type="ARBA" id="ARBA00004442"/>
    </source>
</evidence>
<dbReference type="Proteomes" id="UP000445000">
    <property type="component" value="Unassembled WGS sequence"/>
</dbReference>
<dbReference type="Gene3D" id="2.170.130.10">
    <property type="entry name" value="TonB-dependent receptor, plug domain"/>
    <property type="match status" value="1"/>
</dbReference>
<dbReference type="Gene3D" id="3.55.50.30">
    <property type="match status" value="1"/>
</dbReference>
<feature type="domain" description="Secretin/TonB short N-terminal" evidence="9">
    <location>
        <begin position="54"/>
        <end position="105"/>
    </location>
</feature>
<dbReference type="InterPro" id="IPR037066">
    <property type="entry name" value="Plug_dom_sf"/>
</dbReference>
<evidence type="ECO:0000313" key="11">
    <source>
        <dbReference type="Proteomes" id="UP000445000"/>
    </source>
</evidence>
<keyword evidence="3" id="KW-0406">Ion transport</keyword>
<comment type="similarity">
    <text evidence="7">Belongs to the TonB-dependent receptor family.</text>
</comment>
<feature type="signal peptide" evidence="8">
    <location>
        <begin position="1"/>
        <end position="27"/>
    </location>
</feature>
<comment type="caution">
    <text evidence="10">The sequence shown here is derived from an EMBL/GenBank/DDBJ whole genome shotgun (WGS) entry which is preliminary data.</text>
</comment>
<evidence type="ECO:0000256" key="2">
    <source>
        <dbReference type="ARBA" id="ARBA00022448"/>
    </source>
</evidence>
<comment type="subcellular location">
    <subcellularLocation>
        <location evidence="1 7">Cell outer membrane</location>
    </subcellularLocation>
</comment>
<evidence type="ECO:0000259" key="9">
    <source>
        <dbReference type="SMART" id="SM00965"/>
    </source>
</evidence>
<dbReference type="SMART" id="SM00965">
    <property type="entry name" value="STN"/>
    <property type="match status" value="1"/>
</dbReference>
<keyword evidence="5 7" id="KW-0472">Membrane</keyword>
<keyword evidence="8" id="KW-0732">Signal</keyword>
<dbReference type="GO" id="GO:0009279">
    <property type="term" value="C:cell outer membrane"/>
    <property type="evidence" value="ECO:0007669"/>
    <property type="project" value="UniProtKB-SubCell"/>
</dbReference>
<keyword evidence="3" id="KW-0410">Iron transport</keyword>
<dbReference type="NCBIfam" id="TIGR01782">
    <property type="entry name" value="TonB-Xanth-Caul"/>
    <property type="match status" value="1"/>
</dbReference>
<dbReference type="RefSeq" id="WP_161811509.1">
    <property type="nucleotide sequence ID" value="NZ_BLJN01000002.1"/>
</dbReference>
<dbReference type="InterPro" id="IPR011662">
    <property type="entry name" value="Secretin/TonB_short_N"/>
</dbReference>
<accession>A0A829Y8W3</accession>
<dbReference type="Pfam" id="PF00593">
    <property type="entry name" value="TonB_dep_Rec_b-barrel"/>
    <property type="match status" value="1"/>
</dbReference>
<dbReference type="PANTHER" id="PTHR40980">
    <property type="entry name" value="PLUG DOMAIN-CONTAINING PROTEIN"/>
    <property type="match status" value="1"/>
</dbReference>
<dbReference type="GO" id="GO:0006826">
    <property type="term" value="P:iron ion transport"/>
    <property type="evidence" value="ECO:0007669"/>
    <property type="project" value="UniProtKB-KW"/>
</dbReference>
<dbReference type="Gene3D" id="2.40.170.20">
    <property type="entry name" value="TonB-dependent receptor, beta-barrel domain"/>
    <property type="match status" value="1"/>
</dbReference>
<evidence type="ECO:0000256" key="4">
    <source>
        <dbReference type="ARBA" id="ARBA00023004"/>
    </source>
</evidence>
<protein>
    <submittedName>
        <fullName evidence="10">TonB-dependent receptor</fullName>
    </submittedName>
</protein>
<keyword evidence="11" id="KW-1185">Reference proteome</keyword>
<evidence type="ECO:0000313" key="10">
    <source>
        <dbReference type="EMBL" id="GFE79749.1"/>
    </source>
</evidence>
<dbReference type="Pfam" id="PF07715">
    <property type="entry name" value="Plug"/>
    <property type="match status" value="1"/>
</dbReference>
<dbReference type="InterPro" id="IPR036942">
    <property type="entry name" value="Beta-barrel_TonB_sf"/>
</dbReference>
<dbReference type="InterPro" id="IPR000531">
    <property type="entry name" value="Beta-barrel_TonB"/>
</dbReference>
<dbReference type="EMBL" id="BLJN01000002">
    <property type="protein sequence ID" value="GFE79749.1"/>
    <property type="molecule type" value="Genomic_DNA"/>
</dbReference>
<evidence type="ECO:0000256" key="7">
    <source>
        <dbReference type="RuleBase" id="RU003357"/>
    </source>
</evidence>
<keyword evidence="10" id="KW-0675">Receptor</keyword>
<gene>
    <name evidence="10" type="ORF">GCM10011487_17490</name>
</gene>
<keyword evidence="7" id="KW-0798">TonB box</keyword>
<dbReference type="PANTHER" id="PTHR40980:SF4">
    <property type="entry name" value="TONB-DEPENDENT RECEPTOR-LIKE BETA-BARREL DOMAIN-CONTAINING PROTEIN"/>
    <property type="match status" value="1"/>
</dbReference>
<evidence type="ECO:0000256" key="8">
    <source>
        <dbReference type="SAM" id="SignalP"/>
    </source>
</evidence>
<sequence>MQLSLRRSAMSALVAAIAIGLSVPSQAQTEAISISTSTQALDSALNAIARQSGVDILFSPTDVAGQQAPALSGEMSALQAVQRLIAGTPLEVVTTSSRALIVRRKEMLRVALAPDSAAATSSATSDVEEVVVTGTALQNQEAVANRRNSLTIVDTLTQDDTGDLADKSLADALSRVSGVSTMQVLYGEQESQYVAVRGITPDLNYVSVDGIGMISVANQGSGQRRIDLALIPSQAARTTEVFKTFTADLDSGAIGGIINIVPYSAFDGDEKFYVDTFASYSTYDKVPGGNSPGGYDDTPWGGGIKQLWSKRLGSDDQFGVVISSVYQQRTYDETKRNPNGRSYYTATGATTTPISPDYNGYDAAPQAFVSYDFTSFVENYGGSALLEFSPSSSWYSSLMLYDYRQKEDQTTNGPTLRAFTGLTDQTQHTGTLRIPDARAIFWYDRFETESRGIIFESRYEFQNDSRLEFRTGYNDNTFDNPENLVSYQYKPTNSFVSYDTSADSVSFTLSDPQALMVPSNYSLYQATDITTRAKGESAEARLDYSLNFDAGSLGWGLKAGLGLRDFNMERDLTNVTYNVDKSSLALAAYDPHYTPWMWGYPVLWVDYDAYNAGVRPNQTINAATSASSSLSSDYSYDETVTYGYVSGTYATESTRVIAGLRADSADYSADVPFSLGGVFQNVFQHYSGDYAYLLPSFNVLHDLSDQWRLKAGYSRTLGRPAPEDIAQAETRNDTSFTISRGNPTLDPRIADNVDLALEYYTSSGSGMVSLGGFMKKIKDDIYELKEEQPIDGITYIVSTPMNANESKLRGIEFQYIENSLPGMPGFLAGKLGASINVSRMWGEMDYIVDGAPLHVDRLLFQRDWLANGALFYQLPRGGEVRVAYNYGDEYYDGIGASPWLHRGPQERGQLAMSVRYRVLDDWIVKFSAVNLLDDNLNLGYGEDLGMRRAEMKKGLTFYFNIIYKP</sequence>
<dbReference type="SUPFAM" id="SSF56935">
    <property type="entry name" value="Porins"/>
    <property type="match status" value="1"/>
</dbReference>
<organism evidence="10 11">
    <name type="scientific">Steroidobacter agaridevorans</name>
    <dbReference type="NCBI Taxonomy" id="2695856"/>
    <lineage>
        <taxon>Bacteria</taxon>
        <taxon>Pseudomonadati</taxon>
        <taxon>Pseudomonadota</taxon>
        <taxon>Gammaproteobacteria</taxon>
        <taxon>Steroidobacterales</taxon>
        <taxon>Steroidobacteraceae</taxon>
        <taxon>Steroidobacter</taxon>
    </lineage>
</organism>
<name>A0A829Y8W3_9GAMM</name>
<proteinExistence type="inferred from homology"/>
<dbReference type="InterPro" id="IPR012910">
    <property type="entry name" value="Plug_dom"/>
</dbReference>
<keyword evidence="2" id="KW-0813">Transport</keyword>
<dbReference type="InterPro" id="IPR010104">
    <property type="entry name" value="TonB_rcpt_bac"/>
</dbReference>
<dbReference type="AlphaFoldDB" id="A0A829Y8W3"/>
<evidence type="ECO:0000256" key="5">
    <source>
        <dbReference type="ARBA" id="ARBA00023136"/>
    </source>
</evidence>
<evidence type="ECO:0000256" key="3">
    <source>
        <dbReference type="ARBA" id="ARBA00022496"/>
    </source>
</evidence>
<evidence type="ECO:0000256" key="6">
    <source>
        <dbReference type="ARBA" id="ARBA00023237"/>
    </source>
</evidence>
<keyword evidence="4" id="KW-0408">Iron</keyword>
<reference evidence="11" key="1">
    <citation type="submission" date="2020-01" db="EMBL/GenBank/DDBJ databases">
        <title>'Steroidobacter agaridevorans' sp. nov., agar-degrading bacteria isolated from rhizosphere soils.</title>
        <authorList>
            <person name="Ikenaga M."/>
            <person name="Kataoka M."/>
            <person name="Murouchi A."/>
            <person name="Katsuragi S."/>
            <person name="Sakai M."/>
        </authorList>
    </citation>
    <scope>NUCLEOTIDE SEQUENCE [LARGE SCALE GENOMIC DNA]</scope>
    <source>
        <strain evidence="11">YU21-B</strain>
    </source>
</reference>
<keyword evidence="6" id="KW-0998">Cell outer membrane</keyword>